<keyword evidence="2" id="KW-1133">Transmembrane helix</keyword>
<keyword evidence="2" id="KW-0472">Membrane</keyword>
<dbReference type="GO" id="GO:0007165">
    <property type="term" value="P:signal transduction"/>
    <property type="evidence" value="ECO:0007669"/>
    <property type="project" value="InterPro"/>
</dbReference>
<feature type="region of interest" description="Disordered" evidence="1">
    <location>
        <begin position="30"/>
        <end position="138"/>
    </location>
</feature>
<sequence length="213" mass="24027">MVYNAMKLFMEINPQLFDDCSHDYTELQSTAEAREKDRQSKWDRLQKLAQSRKSLTGTGTATEPSSLSLNATNAAPSTSSPPPSSDGRPSPSRTTDDMDKATHDSQQRLNALKLQDESNVSKERRLRERDGQNLNSDRDMGLVVNIPRMLLLQQLVVVAVVGNVGSGGVLLGQRQWWGRRRRVRIIDISAYAYVGPEQFDEVKEEWTDGRIDY</sequence>
<dbReference type="InterPro" id="IPR011989">
    <property type="entry name" value="ARM-like"/>
</dbReference>
<dbReference type="InterPro" id="IPR002554">
    <property type="entry name" value="PP2A_B56"/>
</dbReference>
<feature type="compositionally biased region" description="Basic and acidic residues" evidence="1">
    <location>
        <begin position="94"/>
        <end position="106"/>
    </location>
</feature>
<feature type="compositionally biased region" description="Polar residues" evidence="1">
    <location>
        <begin position="48"/>
        <end position="75"/>
    </location>
</feature>
<dbReference type="Proteomes" id="UP000002624">
    <property type="component" value="Unassembled WGS sequence"/>
</dbReference>
<gene>
    <name evidence="3" type="ORF">HCDG_04692</name>
</gene>
<name>C6HFG9_AJECH</name>
<feature type="compositionally biased region" description="Basic and acidic residues" evidence="1">
    <location>
        <begin position="32"/>
        <end position="46"/>
    </location>
</feature>
<feature type="transmembrane region" description="Helical" evidence="2">
    <location>
        <begin position="150"/>
        <end position="172"/>
    </location>
</feature>
<evidence type="ECO:0000256" key="2">
    <source>
        <dbReference type="SAM" id="Phobius"/>
    </source>
</evidence>
<dbReference type="GO" id="GO:0000159">
    <property type="term" value="C:protein phosphatase type 2A complex"/>
    <property type="evidence" value="ECO:0007669"/>
    <property type="project" value="InterPro"/>
</dbReference>
<dbReference type="VEuPathDB" id="FungiDB:HCDG_04692"/>
<dbReference type="GO" id="GO:0019888">
    <property type="term" value="F:protein phosphatase regulator activity"/>
    <property type="evidence" value="ECO:0007669"/>
    <property type="project" value="InterPro"/>
</dbReference>
<dbReference type="AlphaFoldDB" id="C6HFG9"/>
<dbReference type="Pfam" id="PF01603">
    <property type="entry name" value="B56"/>
    <property type="match status" value="1"/>
</dbReference>
<organism evidence="3 4">
    <name type="scientific">Ajellomyces capsulatus (strain H143)</name>
    <name type="common">Darling's disease fungus</name>
    <name type="synonym">Histoplasma capsulatum</name>
    <dbReference type="NCBI Taxonomy" id="544712"/>
    <lineage>
        <taxon>Eukaryota</taxon>
        <taxon>Fungi</taxon>
        <taxon>Dikarya</taxon>
        <taxon>Ascomycota</taxon>
        <taxon>Pezizomycotina</taxon>
        <taxon>Eurotiomycetes</taxon>
        <taxon>Eurotiomycetidae</taxon>
        <taxon>Onygenales</taxon>
        <taxon>Ajellomycetaceae</taxon>
        <taxon>Histoplasma</taxon>
    </lineage>
</organism>
<accession>C6HFG9</accession>
<protein>
    <submittedName>
        <fullName evidence="3">Uncharacterized protein</fullName>
    </submittedName>
</protein>
<dbReference type="Gene3D" id="1.25.10.10">
    <property type="entry name" value="Leucine-rich Repeat Variant"/>
    <property type="match status" value="1"/>
</dbReference>
<proteinExistence type="predicted"/>
<evidence type="ECO:0000256" key="1">
    <source>
        <dbReference type="SAM" id="MobiDB-lite"/>
    </source>
</evidence>
<dbReference type="HOGENOM" id="CLU_1294051_0_0_1"/>
<dbReference type="EMBL" id="GG692424">
    <property type="protein sequence ID" value="EER41046.1"/>
    <property type="molecule type" value="Genomic_DNA"/>
</dbReference>
<dbReference type="STRING" id="544712.C6HFG9"/>
<evidence type="ECO:0000313" key="4">
    <source>
        <dbReference type="Proteomes" id="UP000002624"/>
    </source>
</evidence>
<reference evidence="4" key="1">
    <citation type="submission" date="2009-05" db="EMBL/GenBank/DDBJ databases">
        <title>The genome sequence of Ajellomyces capsulatus strain H143.</title>
        <authorList>
            <person name="Champion M."/>
            <person name="Cuomo C.A."/>
            <person name="Ma L.-J."/>
            <person name="Henn M.R."/>
            <person name="Sil A."/>
            <person name="Goldman B."/>
            <person name="Young S.K."/>
            <person name="Kodira C.D."/>
            <person name="Zeng Q."/>
            <person name="Koehrsen M."/>
            <person name="Alvarado L."/>
            <person name="Berlin A.M."/>
            <person name="Borenstein D."/>
            <person name="Chen Z."/>
            <person name="Engels R."/>
            <person name="Freedman E."/>
            <person name="Gellesch M."/>
            <person name="Goldberg J."/>
            <person name="Griggs A."/>
            <person name="Gujja S."/>
            <person name="Heiman D.I."/>
            <person name="Hepburn T.A."/>
            <person name="Howarth C."/>
            <person name="Jen D."/>
            <person name="Larson L."/>
            <person name="Lewis B."/>
            <person name="Mehta T."/>
            <person name="Park D."/>
            <person name="Pearson M."/>
            <person name="Roberts A."/>
            <person name="Saif S."/>
            <person name="Shea T.D."/>
            <person name="Shenoy N."/>
            <person name="Sisk P."/>
            <person name="Stolte C."/>
            <person name="Sykes S."/>
            <person name="Walk T."/>
            <person name="White J."/>
            <person name="Yandava C."/>
            <person name="Klein B."/>
            <person name="McEwen J.G."/>
            <person name="Puccia R."/>
            <person name="Goldman G.H."/>
            <person name="Felipe M.S."/>
            <person name="Nino-Vega G."/>
            <person name="San-Blas G."/>
            <person name="Taylor J.W."/>
            <person name="Mendoza L."/>
            <person name="Galagan J.E."/>
            <person name="Nusbaum C."/>
            <person name="Birren B.W."/>
        </authorList>
    </citation>
    <scope>NUCLEOTIDE SEQUENCE [LARGE SCALE GENOMIC DNA]</scope>
    <source>
        <strain evidence="4">H143</strain>
    </source>
</reference>
<keyword evidence="2" id="KW-0812">Transmembrane</keyword>
<feature type="compositionally biased region" description="Basic and acidic residues" evidence="1">
    <location>
        <begin position="114"/>
        <end position="138"/>
    </location>
</feature>
<evidence type="ECO:0000313" key="3">
    <source>
        <dbReference type="EMBL" id="EER41046.1"/>
    </source>
</evidence>